<organism evidence="1 2">
    <name type="scientific">Hypoxylon rubiginosum</name>
    <dbReference type="NCBI Taxonomy" id="110542"/>
    <lineage>
        <taxon>Eukaryota</taxon>
        <taxon>Fungi</taxon>
        <taxon>Dikarya</taxon>
        <taxon>Ascomycota</taxon>
        <taxon>Pezizomycotina</taxon>
        <taxon>Sordariomycetes</taxon>
        <taxon>Xylariomycetidae</taxon>
        <taxon>Xylariales</taxon>
        <taxon>Hypoxylaceae</taxon>
        <taxon>Hypoxylon</taxon>
    </lineage>
</organism>
<sequence>MRYTKDPSHLKFRTKHWQSLWQSNIDSLASLKNNSQSAFVAIDTEGYTKSDSISVAEIGIAILPLSKHVLDSSANHDLEAFFNQNSILSYCFRVEGQERREKQRDVYQFGQVQHIKPVDIHSALTGLFASLKDQFQTLVLVGFDLSAEITLIATYLHGITQYISSWVDLQELAADISNTPSPSMRDTLLALGFVSDGLCVRNKGYQHCAGNDAVRELAVLAKFLVFREDTPIQIHRASSRSSQQENPTSQPSCMFWNRRPGPKEIFPFSAILRIPGGSLASIIKNLKGLQRIFAEYEPTAVGMNNRGGTGWVCLPNADRLAQFIKEVDGQQVGGVVWNVTTDYDPKESPAVALTPAQLREAERAGQKAQMDSLAIEAIEATQGQYQGADFKANS</sequence>
<accession>A0ACC0D2E2</accession>
<dbReference type="EMBL" id="MU394311">
    <property type="protein sequence ID" value="KAI6086896.1"/>
    <property type="molecule type" value="Genomic_DNA"/>
</dbReference>
<comment type="caution">
    <text evidence="1">The sequence shown here is derived from an EMBL/GenBank/DDBJ whole genome shotgun (WGS) entry which is preliminary data.</text>
</comment>
<evidence type="ECO:0000313" key="1">
    <source>
        <dbReference type="EMBL" id="KAI6086896.1"/>
    </source>
</evidence>
<dbReference type="Proteomes" id="UP001497680">
    <property type="component" value="Unassembled WGS sequence"/>
</dbReference>
<evidence type="ECO:0000313" key="2">
    <source>
        <dbReference type="Proteomes" id="UP001497680"/>
    </source>
</evidence>
<protein>
    <submittedName>
        <fullName evidence="1">Uncharacterized protein</fullName>
    </submittedName>
</protein>
<keyword evidence="2" id="KW-1185">Reference proteome</keyword>
<name>A0ACC0D2E2_9PEZI</name>
<proteinExistence type="predicted"/>
<gene>
    <name evidence="1" type="ORF">F4821DRAFT_269680</name>
</gene>
<reference evidence="1 2" key="1">
    <citation type="journal article" date="2022" name="New Phytol.">
        <title>Ecological generalism drives hyperdiversity of secondary metabolite gene clusters in xylarialean endophytes.</title>
        <authorList>
            <person name="Franco M.E.E."/>
            <person name="Wisecaver J.H."/>
            <person name="Arnold A.E."/>
            <person name="Ju Y.M."/>
            <person name="Slot J.C."/>
            <person name="Ahrendt S."/>
            <person name="Moore L.P."/>
            <person name="Eastman K.E."/>
            <person name="Scott K."/>
            <person name="Konkel Z."/>
            <person name="Mondo S.J."/>
            <person name="Kuo A."/>
            <person name="Hayes R.D."/>
            <person name="Haridas S."/>
            <person name="Andreopoulos B."/>
            <person name="Riley R."/>
            <person name="LaButti K."/>
            <person name="Pangilinan J."/>
            <person name="Lipzen A."/>
            <person name="Amirebrahimi M."/>
            <person name="Yan J."/>
            <person name="Adam C."/>
            <person name="Keymanesh K."/>
            <person name="Ng V."/>
            <person name="Louie K."/>
            <person name="Northen T."/>
            <person name="Drula E."/>
            <person name="Henrissat B."/>
            <person name="Hsieh H.M."/>
            <person name="Youens-Clark K."/>
            <person name="Lutzoni F."/>
            <person name="Miadlikowska J."/>
            <person name="Eastwood D.C."/>
            <person name="Hamelin R.C."/>
            <person name="Grigoriev I.V."/>
            <person name="U'Ren J.M."/>
        </authorList>
    </citation>
    <scope>NUCLEOTIDE SEQUENCE [LARGE SCALE GENOMIC DNA]</scope>
    <source>
        <strain evidence="1 2">ER1909</strain>
    </source>
</reference>